<dbReference type="PANTHER" id="PTHR33505">
    <property type="entry name" value="ZGC:162634"/>
    <property type="match status" value="1"/>
</dbReference>
<reference evidence="5 6" key="1">
    <citation type="journal article" date="2014" name="Genome Announc.">
        <title>Draft Genome Sequence of Advenella kashmirensis Strain W13003, a Polycyclic Aromatic Hydrocarbon-Degrading Bacterium.</title>
        <authorList>
            <person name="Wang X."/>
            <person name="Jin D."/>
            <person name="Zhou L."/>
            <person name="Wu L."/>
            <person name="An W."/>
            <person name="Zhao L."/>
        </authorList>
    </citation>
    <scope>NUCLEOTIDE SEQUENCE [LARGE SCALE GENOMIC DNA]</scope>
    <source>
        <strain evidence="5 6">W13003</strain>
    </source>
</reference>
<dbReference type="EMBL" id="AYXT01000015">
    <property type="protein sequence ID" value="ETF00277.1"/>
    <property type="molecule type" value="Genomic_DNA"/>
</dbReference>
<evidence type="ECO:0000256" key="2">
    <source>
        <dbReference type="ARBA" id="ARBA00061381"/>
    </source>
</evidence>
<dbReference type="eggNOG" id="COG2835">
    <property type="taxonomic scope" value="Bacteria"/>
</dbReference>
<feature type="region of interest" description="Disordered" evidence="4">
    <location>
        <begin position="52"/>
        <end position="95"/>
    </location>
</feature>
<dbReference type="PANTHER" id="PTHR33505:SF4">
    <property type="entry name" value="PROTEIN PREY, MITOCHONDRIAL"/>
    <property type="match status" value="1"/>
</dbReference>
<dbReference type="SUPFAM" id="SSF158997">
    <property type="entry name" value="Trm112p-like"/>
    <property type="match status" value="1"/>
</dbReference>
<dbReference type="Pfam" id="PF03966">
    <property type="entry name" value="Trm112p"/>
    <property type="match status" value="1"/>
</dbReference>
<name>V8QKV5_9BURK</name>
<comment type="caution">
    <text evidence="5">The sequence shown here is derived from an EMBL/GenBank/DDBJ whole genome shotgun (WGS) entry which is preliminary data.</text>
</comment>
<dbReference type="Gene3D" id="2.20.25.10">
    <property type="match status" value="1"/>
</dbReference>
<dbReference type="STRING" id="1424334.W822_22780"/>
<evidence type="ECO:0000313" key="6">
    <source>
        <dbReference type="Proteomes" id="UP000018733"/>
    </source>
</evidence>
<protein>
    <recommendedName>
        <fullName evidence="3">UPF0434 protein W822_22780</fullName>
    </recommendedName>
</protein>
<dbReference type="FunFam" id="2.20.25.10:FF:000002">
    <property type="entry name" value="UPF0434 protein YcaR"/>
    <property type="match status" value="1"/>
</dbReference>
<comment type="similarity">
    <text evidence="2">In the C-terminal section; belongs to the UPF0434 family.</text>
</comment>
<keyword evidence="6" id="KW-1185">Reference proteome</keyword>
<evidence type="ECO:0000256" key="4">
    <source>
        <dbReference type="SAM" id="MobiDB-lite"/>
    </source>
</evidence>
<comment type="similarity">
    <text evidence="3">Belongs to the UPF0434 family.</text>
</comment>
<evidence type="ECO:0000256" key="1">
    <source>
        <dbReference type="ARBA" id="ARBA00061313"/>
    </source>
</evidence>
<dbReference type="Proteomes" id="UP000018733">
    <property type="component" value="Unassembled WGS sequence"/>
</dbReference>
<sequence>MDSHFIKLLVCPLCNSPLRHDQSRQELICQYDKLAFPIKNGIPVMLSQEARSLSADADTPANGLPAAGAENHPTQPDTRPAANSPAGPGSSDGKH</sequence>
<organism evidence="5 6">
    <name type="scientific">Advenella kashmirensis W13003</name>
    <dbReference type="NCBI Taxonomy" id="1424334"/>
    <lineage>
        <taxon>Bacteria</taxon>
        <taxon>Pseudomonadati</taxon>
        <taxon>Pseudomonadota</taxon>
        <taxon>Betaproteobacteria</taxon>
        <taxon>Burkholderiales</taxon>
        <taxon>Alcaligenaceae</taxon>
    </lineage>
</organism>
<dbReference type="HOGENOM" id="CLU_179044_0_0_4"/>
<evidence type="ECO:0000256" key="3">
    <source>
        <dbReference type="HAMAP-Rule" id="MF_01187"/>
    </source>
</evidence>
<dbReference type="PATRIC" id="fig|1424334.3.peg.4563"/>
<evidence type="ECO:0000313" key="5">
    <source>
        <dbReference type="EMBL" id="ETF00277.1"/>
    </source>
</evidence>
<dbReference type="OrthoDB" id="9812205at2"/>
<comment type="similarity">
    <text evidence="1">In the N-terminal section; belongs to the LpxK family.</text>
</comment>
<dbReference type="InterPro" id="IPR005651">
    <property type="entry name" value="Trm112-like"/>
</dbReference>
<proteinExistence type="inferred from homology"/>
<accession>V8QKV5</accession>
<gene>
    <name evidence="5" type="ORF">W822_22780</name>
</gene>
<dbReference type="GO" id="GO:0005829">
    <property type="term" value="C:cytosol"/>
    <property type="evidence" value="ECO:0007669"/>
    <property type="project" value="TreeGrafter"/>
</dbReference>
<dbReference type="HAMAP" id="MF_01187">
    <property type="entry name" value="UPF0434"/>
    <property type="match status" value="1"/>
</dbReference>
<dbReference type="AlphaFoldDB" id="V8QKV5"/>